<reference evidence="1 2" key="1">
    <citation type="submission" date="2013-07" db="EMBL/GenBank/DDBJ databases">
        <title>Sulfurimonas hongkongensis AST-10 Genome Sequencing.</title>
        <authorList>
            <person name="Cai L."/>
            <person name="Zhang T."/>
        </authorList>
    </citation>
    <scope>NUCLEOTIDE SEQUENCE [LARGE SCALE GENOMIC DNA]</scope>
    <source>
        <strain evidence="1 2">AST-10</strain>
    </source>
</reference>
<proteinExistence type="predicted"/>
<accession>T0J8K6</accession>
<keyword evidence="2" id="KW-1185">Reference proteome</keyword>
<dbReference type="Proteomes" id="UP000015520">
    <property type="component" value="Unassembled WGS sequence"/>
</dbReference>
<name>T0J8K6_9BACT</name>
<evidence type="ECO:0000313" key="1">
    <source>
        <dbReference type="EMBL" id="EQB34296.1"/>
    </source>
</evidence>
<dbReference type="AlphaFoldDB" id="T0J8K6"/>
<evidence type="ECO:0000313" key="2">
    <source>
        <dbReference type="Proteomes" id="UP000015520"/>
    </source>
</evidence>
<comment type="caution">
    <text evidence="1">The sequence shown here is derived from an EMBL/GenBank/DDBJ whole genome shotgun (WGS) entry which is preliminary data.</text>
</comment>
<sequence>MGWDHFLVRSKKKVAGENALIMFTYNFKRLLNLIGIALFRKLMIAIKNGDIESIRDEIALYIGMSPIN</sequence>
<organism evidence="1 2">
    <name type="scientific">Sulfurimonas hongkongensis</name>
    <dbReference type="NCBI Taxonomy" id="1172190"/>
    <lineage>
        <taxon>Bacteria</taxon>
        <taxon>Pseudomonadati</taxon>
        <taxon>Campylobacterota</taxon>
        <taxon>Epsilonproteobacteria</taxon>
        <taxon>Campylobacterales</taxon>
        <taxon>Sulfurimonadaceae</taxon>
        <taxon>Sulfurimonas</taxon>
    </lineage>
</organism>
<dbReference type="PATRIC" id="fig|1172190.3.peg.2197"/>
<evidence type="ECO:0008006" key="3">
    <source>
        <dbReference type="Google" id="ProtNLM"/>
    </source>
</evidence>
<protein>
    <recommendedName>
        <fullName evidence="3">Transposase DDE domain-containing protein</fullName>
    </recommendedName>
</protein>
<gene>
    <name evidence="1" type="ORF">M947_11405</name>
</gene>
<dbReference type="EMBL" id="AUPZ01000022">
    <property type="protein sequence ID" value="EQB34296.1"/>
    <property type="molecule type" value="Genomic_DNA"/>
</dbReference>
<dbReference type="STRING" id="1172190.M947_11405"/>